<reference evidence="1" key="1">
    <citation type="submission" date="2019-08" db="EMBL/GenBank/DDBJ databases">
        <authorList>
            <person name="Kucharzyk K."/>
            <person name="Murdoch R.W."/>
            <person name="Higgins S."/>
            <person name="Loffler F."/>
        </authorList>
    </citation>
    <scope>NUCLEOTIDE SEQUENCE</scope>
</reference>
<comment type="caution">
    <text evidence="1">The sequence shown here is derived from an EMBL/GenBank/DDBJ whole genome shotgun (WGS) entry which is preliminary data.</text>
</comment>
<proteinExistence type="predicted"/>
<organism evidence="1">
    <name type="scientific">bioreactor metagenome</name>
    <dbReference type="NCBI Taxonomy" id="1076179"/>
    <lineage>
        <taxon>unclassified sequences</taxon>
        <taxon>metagenomes</taxon>
        <taxon>ecological metagenomes</taxon>
    </lineage>
</organism>
<name>A0A645C325_9ZZZZ</name>
<protein>
    <submittedName>
        <fullName evidence="1">Uncharacterized protein</fullName>
    </submittedName>
</protein>
<dbReference type="AlphaFoldDB" id="A0A645C325"/>
<gene>
    <name evidence="1" type="ORF">SDC9_118907</name>
</gene>
<dbReference type="EMBL" id="VSSQ01024425">
    <property type="protein sequence ID" value="MPM71935.1"/>
    <property type="molecule type" value="Genomic_DNA"/>
</dbReference>
<sequence length="283" mass="31875">MRLGGARRPAAAIASCLAAEQQDNIARTRRFPPDVLRGRRADHRADLHALGYEPFVIDFVYQPCRKPDLVAVGAVSRSGRGDDFSLRELARQRLAIRRARVGRAAEPHRLIDKRAAGERVAYRAADAGCRPAKGFNLGRVVVRFVLEEHEPVLRLAVHRNLGFHRAGVDLVGNIQPLQFSLFSEPLCPDRRHVHQRHGLSNTELFAQGEIGFICLLRARVVEFHVVQRGQKRRMPAVIRPIGVEQFQLRQRRVAPFGLKIALAAEQITQVHRKPVLRNQIAKA</sequence>
<evidence type="ECO:0000313" key="1">
    <source>
        <dbReference type="EMBL" id="MPM71935.1"/>
    </source>
</evidence>
<accession>A0A645C325</accession>